<keyword evidence="3 6" id="KW-1133">Transmembrane helix</keyword>
<dbReference type="GO" id="GO:0097347">
    <property type="term" value="C:TAM protein secretion complex"/>
    <property type="evidence" value="ECO:0007669"/>
    <property type="project" value="TreeGrafter"/>
</dbReference>
<name>A0A157NYN4_9BORD</name>
<dbReference type="GO" id="GO:0009306">
    <property type="term" value="P:protein secretion"/>
    <property type="evidence" value="ECO:0007669"/>
    <property type="project" value="InterPro"/>
</dbReference>
<keyword evidence="4 6" id="KW-0472">Membrane</keyword>
<sequence>MKRRLYALLRFCLVWLLPSTLMLLVVALGFSLWLLGTPSGTRLLLSTAVEQLDGKAEGIEGSLLDDLRIAHLHVALPGTDIELNTLRLDVDWRALWQRKLHVRELSASAARVALATQPAADEPPGQPFTELVLPGEVVVDRLAVGVFSLTQDGQPLPVSLGNLDASLDGGVDGARVRIARLRVGHELADADVRGTATLTKLAAPWPFDAQLEVQAFGAGPDSPLCVDEMWARGGMAGAPEAQAPKPAAVKGKGGKSGAQTSKSTAKNAPGPAEPALPQPGQAGARRTGASGEAASGTDAAGLTRATLHPLIRPPYTACPVQLRAEANGSLDEIHAVLQAQGGRLTLLAQALLAPSEALPVRNATLDIQRDGKPALAATLDRQPVGSQPGVQRLLASLRAERFDLGGLLGPGMPGALLTARASVDAEVADMKILRRADVELNIEEGSRWNGQPLSGKASGHLAIDAQAQQALAAQVAQATGSTAHASSDANRQAAEPLAASPAAEQPAAQPPRLPAGWRIDGVDVDLRLGPNRVQAKGSMGAENGNLTLEAAAPRLDAFWPGVPGGAKLRAKVDGTVARHHATLEAAYTPANSRAGQLGRAPAQASLALDGGWGTGQTASGQNASTAALIGYRGTLARLDASSAGFAAAIEKPLTLAYLPGAAAPAWQTQVGATALALTFPDKQRIVLAHGGSRVGAGRWETAGQADNLVINADMVRQLRRALDPASLEADAQREANRVNAAVKGPRRIALDVAWDLRFAGALGGKVHVSRRDGDLRIPGDPPIPLGLRQLVLDLTATPTSGGASRLAATLDVRTEKMGTIRGQANAMLAGLGLDERQPIRANLDADIDDLAWVGLFTGDALEVGGEVDARLQAQGTLAGGWTASGTVRGQKLRVVRVDDGVRLIDGTLDARLDGDRFILNSLRFPAALRVMPAEWRTREWVSTNEDAKNGYIDASGQWLLSQSQGKVDVKVHRFPVLQRSDRYGMVSGTVTLDAALPRLTLTGDLTADAGWVSLEILQGVPTLDDDVRVVRAGEEKQAASSPMQIGMDVKFDMGPRFYITGMGLDAGLLGSIRIQMNDGRLTGMGALRTRGGGIEAYGQKLRLSRGVLTFQGRLENPLLDIEALRTGEQVEAGVKVSGTAQRPRIDLVSYPDVSDVEKLSWLVLGRGPDEGGNDTALLLSVGTALLGGGEPFYKQFGLDDVSVRTGSLGSSGSLLPDRTVAGDVNRDSDSELATQFIVGSKRFSNGITLSVEQALAGSETVGRVSYRLARGLSLDLKGGGVNGLALVYRVLWDD</sequence>
<comment type="subcellular location">
    <subcellularLocation>
        <location evidence="1">Membrane</location>
        <topology evidence="1">Single-pass membrane protein</topology>
    </subcellularLocation>
</comment>
<keyword evidence="2 6" id="KW-0812">Transmembrane</keyword>
<evidence type="ECO:0000256" key="6">
    <source>
        <dbReference type="SAM" id="Phobius"/>
    </source>
</evidence>
<organism evidence="8 9">
    <name type="scientific">Bordetella ansorpii</name>
    <dbReference type="NCBI Taxonomy" id="288768"/>
    <lineage>
        <taxon>Bacteria</taxon>
        <taxon>Pseudomonadati</taxon>
        <taxon>Pseudomonadota</taxon>
        <taxon>Betaproteobacteria</taxon>
        <taxon>Burkholderiales</taxon>
        <taxon>Alcaligenaceae</taxon>
        <taxon>Bordetella</taxon>
    </lineage>
</organism>
<evidence type="ECO:0000313" key="8">
    <source>
        <dbReference type="EMBL" id="SAI26348.1"/>
    </source>
</evidence>
<proteinExistence type="predicted"/>
<evidence type="ECO:0000256" key="4">
    <source>
        <dbReference type="ARBA" id="ARBA00023136"/>
    </source>
</evidence>
<reference evidence="8 9" key="1">
    <citation type="submission" date="2016-03" db="EMBL/GenBank/DDBJ databases">
        <authorList>
            <consortium name="Pathogen Informatics"/>
        </authorList>
    </citation>
    <scope>NUCLEOTIDE SEQUENCE [LARGE SCALE GENOMIC DNA]</scope>
    <source>
        <strain evidence="8 9">NCTC13364</strain>
    </source>
</reference>
<feature type="region of interest" description="Disordered" evidence="5">
    <location>
        <begin position="482"/>
        <end position="516"/>
    </location>
</feature>
<dbReference type="Proteomes" id="UP000077037">
    <property type="component" value="Unassembled WGS sequence"/>
</dbReference>
<dbReference type="PANTHER" id="PTHR36985:SF1">
    <property type="entry name" value="TRANSLOCATION AND ASSEMBLY MODULE SUBUNIT TAMB"/>
    <property type="match status" value="1"/>
</dbReference>
<dbReference type="EMBL" id="FKBS01000014">
    <property type="protein sequence ID" value="SAI26348.1"/>
    <property type="molecule type" value="Genomic_DNA"/>
</dbReference>
<dbReference type="GO" id="GO:0005886">
    <property type="term" value="C:plasma membrane"/>
    <property type="evidence" value="ECO:0007669"/>
    <property type="project" value="InterPro"/>
</dbReference>
<feature type="region of interest" description="Disordered" evidence="5">
    <location>
        <begin position="236"/>
        <end position="298"/>
    </location>
</feature>
<evidence type="ECO:0000256" key="2">
    <source>
        <dbReference type="ARBA" id="ARBA00022692"/>
    </source>
</evidence>
<gene>
    <name evidence="8" type="ORF">SAMEA1982600_02074</name>
</gene>
<evidence type="ECO:0000256" key="5">
    <source>
        <dbReference type="SAM" id="MobiDB-lite"/>
    </source>
</evidence>
<evidence type="ECO:0000256" key="3">
    <source>
        <dbReference type="ARBA" id="ARBA00022989"/>
    </source>
</evidence>
<feature type="domain" description="Translocation and assembly module TamB C-terminal" evidence="7">
    <location>
        <begin position="944"/>
        <end position="1279"/>
    </location>
</feature>
<protein>
    <submittedName>
        <fullName evidence="8">Family of uncharacterized function (DUF490)</fullName>
    </submittedName>
</protein>
<dbReference type="InterPro" id="IPR007452">
    <property type="entry name" value="TamB_C"/>
</dbReference>
<accession>A0A157NYN4</accession>
<dbReference type="PANTHER" id="PTHR36985">
    <property type="entry name" value="TRANSLOCATION AND ASSEMBLY MODULE SUBUNIT TAMB"/>
    <property type="match status" value="1"/>
</dbReference>
<evidence type="ECO:0000259" key="7">
    <source>
        <dbReference type="Pfam" id="PF04357"/>
    </source>
</evidence>
<feature type="transmembrane region" description="Helical" evidence="6">
    <location>
        <begin position="12"/>
        <end position="35"/>
    </location>
</feature>
<evidence type="ECO:0000313" key="9">
    <source>
        <dbReference type="Proteomes" id="UP000077037"/>
    </source>
</evidence>
<feature type="compositionally biased region" description="Low complexity" evidence="5">
    <location>
        <begin position="491"/>
        <end position="507"/>
    </location>
</feature>
<dbReference type="Pfam" id="PF04357">
    <property type="entry name" value="TamB"/>
    <property type="match status" value="1"/>
</dbReference>
<evidence type="ECO:0000256" key="1">
    <source>
        <dbReference type="ARBA" id="ARBA00004167"/>
    </source>
</evidence>